<dbReference type="Pfam" id="PF14042">
    <property type="entry name" value="DUF4247"/>
    <property type="match status" value="1"/>
</dbReference>
<dbReference type="RefSeq" id="WP_119150028.1">
    <property type="nucleotide sequence ID" value="NZ_QXJM01000039.1"/>
</dbReference>
<evidence type="ECO:0000313" key="2">
    <source>
        <dbReference type="EMBL" id="RIE01985.1"/>
    </source>
</evidence>
<organism evidence="2 3">
    <name type="scientific">Cohnella faecalis</name>
    <dbReference type="NCBI Taxonomy" id="2315694"/>
    <lineage>
        <taxon>Bacteria</taxon>
        <taxon>Bacillati</taxon>
        <taxon>Bacillota</taxon>
        <taxon>Bacilli</taxon>
        <taxon>Bacillales</taxon>
        <taxon>Paenibacillaceae</taxon>
        <taxon>Cohnella</taxon>
    </lineage>
</organism>
<name>A0A398CI19_9BACL</name>
<feature type="compositionally biased region" description="Basic and acidic residues" evidence="1">
    <location>
        <begin position="171"/>
        <end position="185"/>
    </location>
</feature>
<dbReference type="InterPro" id="IPR025341">
    <property type="entry name" value="DUF4247"/>
</dbReference>
<sequence length="259" mass="27734">MSSRLSRWASAIHLSVVLALMVTLLSACGSLKVEETYPLESVNGSGSQTSYVYRAAGVTVQEAAKELVEQKKPEQQSKADPDHMFLVYSDQVIHVQKDENKPEDSLVEVDSKEYFRQNYSPSFLEGYLLANLIGSLFDGGPRSGGYGDYRGYGSMGSNPPATGKYHAPSAAEKKAAPPVTVEKKGSIFKRSKTGDDGSSVGSNGLFGKKSSSSSSSSSGKITREDGSGSSKKSSGYFTPRKKSAPRTKSGGFGRISKRR</sequence>
<dbReference type="AlphaFoldDB" id="A0A398CI19"/>
<feature type="region of interest" description="Disordered" evidence="1">
    <location>
        <begin position="160"/>
        <end position="259"/>
    </location>
</feature>
<evidence type="ECO:0000256" key="1">
    <source>
        <dbReference type="SAM" id="MobiDB-lite"/>
    </source>
</evidence>
<gene>
    <name evidence="2" type="ORF">D3H35_14550</name>
</gene>
<dbReference type="EMBL" id="QXJM01000039">
    <property type="protein sequence ID" value="RIE01985.1"/>
    <property type="molecule type" value="Genomic_DNA"/>
</dbReference>
<keyword evidence="3" id="KW-1185">Reference proteome</keyword>
<proteinExistence type="predicted"/>
<protein>
    <submittedName>
        <fullName evidence="2">DUF4247 domain-containing protein</fullName>
    </submittedName>
</protein>
<dbReference type="PROSITE" id="PS51257">
    <property type="entry name" value="PROKAR_LIPOPROTEIN"/>
    <property type="match status" value="1"/>
</dbReference>
<dbReference type="OrthoDB" id="2967172at2"/>
<comment type="caution">
    <text evidence="2">The sequence shown here is derived from an EMBL/GenBank/DDBJ whole genome shotgun (WGS) entry which is preliminary data.</text>
</comment>
<evidence type="ECO:0000313" key="3">
    <source>
        <dbReference type="Proteomes" id="UP000266340"/>
    </source>
</evidence>
<dbReference type="Proteomes" id="UP000266340">
    <property type="component" value="Unassembled WGS sequence"/>
</dbReference>
<accession>A0A398CI19</accession>
<reference evidence="2 3" key="1">
    <citation type="submission" date="2018-09" db="EMBL/GenBank/DDBJ databases">
        <title>Cohnella cavernae sp. nov., isolated from a karst cave.</title>
        <authorList>
            <person name="Zhu H."/>
        </authorList>
    </citation>
    <scope>NUCLEOTIDE SEQUENCE [LARGE SCALE GENOMIC DNA]</scope>
    <source>
        <strain evidence="2 3">K2E09-144</strain>
    </source>
</reference>